<accession>A0ABW1EGN7</accession>
<keyword evidence="3" id="KW-1185">Reference proteome</keyword>
<evidence type="ECO:0000313" key="3">
    <source>
        <dbReference type="Proteomes" id="UP001596091"/>
    </source>
</evidence>
<keyword evidence="1" id="KW-0472">Membrane</keyword>
<feature type="transmembrane region" description="Helical" evidence="1">
    <location>
        <begin position="6"/>
        <end position="24"/>
    </location>
</feature>
<feature type="transmembrane region" description="Helical" evidence="1">
    <location>
        <begin position="36"/>
        <end position="59"/>
    </location>
</feature>
<keyword evidence="1" id="KW-0812">Transmembrane</keyword>
<proteinExistence type="predicted"/>
<name>A0ABW1EGN7_9BACT</name>
<reference evidence="3" key="1">
    <citation type="journal article" date="2019" name="Int. J. Syst. Evol. Microbiol.">
        <title>The Global Catalogue of Microorganisms (GCM) 10K type strain sequencing project: providing services to taxonomists for standard genome sequencing and annotation.</title>
        <authorList>
            <consortium name="The Broad Institute Genomics Platform"/>
            <consortium name="The Broad Institute Genome Sequencing Center for Infectious Disease"/>
            <person name="Wu L."/>
            <person name="Ma J."/>
        </authorList>
    </citation>
    <scope>NUCLEOTIDE SEQUENCE [LARGE SCALE GENOMIC DNA]</scope>
    <source>
        <strain evidence="3">JCM 4087</strain>
    </source>
</reference>
<sequence>MTLHPSHFSAVLLFSFFVSIVLGITQRDEAKRMFKYGAAAFGLFVGSAIVLSWLMYFMAR</sequence>
<keyword evidence="1" id="KW-1133">Transmembrane helix</keyword>
<dbReference type="RefSeq" id="WP_263335940.1">
    <property type="nucleotide sequence ID" value="NZ_JAGSYH010000003.1"/>
</dbReference>
<evidence type="ECO:0000256" key="1">
    <source>
        <dbReference type="SAM" id="Phobius"/>
    </source>
</evidence>
<organism evidence="2 3">
    <name type="scientific">Acidicapsa dinghuensis</name>
    <dbReference type="NCBI Taxonomy" id="2218256"/>
    <lineage>
        <taxon>Bacteria</taxon>
        <taxon>Pseudomonadati</taxon>
        <taxon>Acidobacteriota</taxon>
        <taxon>Terriglobia</taxon>
        <taxon>Terriglobales</taxon>
        <taxon>Acidobacteriaceae</taxon>
        <taxon>Acidicapsa</taxon>
    </lineage>
</organism>
<protein>
    <recommendedName>
        <fullName evidence="4">DUF2768 domain-containing protein</fullName>
    </recommendedName>
</protein>
<dbReference type="EMBL" id="JBHSPH010000002">
    <property type="protein sequence ID" value="MFC5862523.1"/>
    <property type="molecule type" value="Genomic_DNA"/>
</dbReference>
<comment type="caution">
    <text evidence="2">The sequence shown here is derived from an EMBL/GenBank/DDBJ whole genome shotgun (WGS) entry which is preliminary data.</text>
</comment>
<evidence type="ECO:0000313" key="2">
    <source>
        <dbReference type="EMBL" id="MFC5862523.1"/>
    </source>
</evidence>
<dbReference type="Proteomes" id="UP001596091">
    <property type="component" value="Unassembled WGS sequence"/>
</dbReference>
<evidence type="ECO:0008006" key="4">
    <source>
        <dbReference type="Google" id="ProtNLM"/>
    </source>
</evidence>
<gene>
    <name evidence="2" type="ORF">ACFPT7_09500</name>
</gene>